<keyword evidence="3" id="KW-1185">Reference proteome</keyword>
<organism evidence="2 3">
    <name type="scientific">Candidatus Enterococcus murrayae</name>
    <dbReference type="NCBI Taxonomy" id="2815321"/>
    <lineage>
        <taxon>Bacteria</taxon>
        <taxon>Bacillati</taxon>
        <taxon>Bacillota</taxon>
        <taxon>Bacilli</taxon>
        <taxon>Lactobacillales</taxon>
        <taxon>Enterococcaceae</taxon>
        <taxon>Enterococcus</taxon>
    </lineage>
</organism>
<proteinExistence type="predicted"/>
<dbReference type="Proteomes" id="UP000664495">
    <property type="component" value="Unassembled WGS sequence"/>
</dbReference>
<keyword evidence="1" id="KW-0472">Membrane</keyword>
<protein>
    <recommendedName>
        <fullName evidence="4">Tandem five-TM protein</fullName>
    </recommendedName>
</protein>
<sequence length="180" mass="20335">MYFIIDTDKDGNQTFYDKKRKKVAQIKVKTTASTSTGSGSMFGVISLSNVLVSTLLFKLNISVFSILIFIYGISIIAGISVFCWSKSYQTKLLDKNTIDCSTEELLVIFKESTSNERKGLIKLPLFCISFGFFLGGVFYFYNDAILLLVLIWLITSIGVLLLCDPIIYYLFIKKSLMKMN</sequence>
<dbReference type="RefSeq" id="WP_207106764.1">
    <property type="nucleotide sequence ID" value="NZ_JAFLVR010000004.1"/>
</dbReference>
<keyword evidence="1" id="KW-1133">Transmembrane helix</keyword>
<gene>
    <name evidence="2" type="ORF">JZO85_01645</name>
</gene>
<feature type="transmembrane region" description="Helical" evidence="1">
    <location>
        <begin position="39"/>
        <end position="57"/>
    </location>
</feature>
<dbReference type="EMBL" id="JAFLVR010000004">
    <property type="protein sequence ID" value="MBO0450952.1"/>
    <property type="molecule type" value="Genomic_DNA"/>
</dbReference>
<evidence type="ECO:0000313" key="3">
    <source>
        <dbReference type="Proteomes" id="UP000664495"/>
    </source>
</evidence>
<feature type="transmembrane region" description="Helical" evidence="1">
    <location>
        <begin position="147"/>
        <end position="171"/>
    </location>
</feature>
<comment type="caution">
    <text evidence="2">The sequence shown here is derived from an EMBL/GenBank/DDBJ whole genome shotgun (WGS) entry which is preliminary data.</text>
</comment>
<reference evidence="2 3" key="1">
    <citation type="submission" date="2021-03" db="EMBL/GenBank/DDBJ databases">
        <title>Enterococcal diversity collection.</title>
        <authorList>
            <person name="Gilmore M.S."/>
            <person name="Schwartzman J."/>
            <person name="Van Tyne D."/>
            <person name="Martin M."/>
            <person name="Earl A.M."/>
            <person name="Manson A.L."/>
            <person name="Straub T."/>
            <person name="Salamzade R."/>
            <person name="Saavedra J."/>
            <person name="Lebreton F."/>
            <person name="Prichula J."/>
            <person name="Schaufler K."/>
            <person name="Gaca A."/>
            <person name="Sgardioli B."/>
            <person name="Wagenaar J."/>
            <person name="Strong T."/>
        </authorList>
    </citation>
    <scope>NUCLEOTIDE SEQUENCE [LARGE SCALE GENOMIC DNA]</scope>
    <source>
        <strain evidence="2 3">MJM16</strain>
    </source>
</reference>
<feature type="transmembrane region" description="Helical" evidence="1">
    <location>
        <begin position="120"/>
        <end position="141"/>
    </location>
</feature>
<accession>A0ABS3HBX2</accession>
<feature type="transmembrane region" description="Helical" evidence="1">
    <location>
        <begin position="63"/>
        <end position="85"/>
    </location>
</feature>
<evidence type="ECO:0000256" key="1">
    <source>
        <dbReference type="SAM" id="Phobius"/>
    </source>
</evidence>
<keyword evidence="1" id="KW-0812">Transmembrane</keyword>
<evidence type="ECO:0008006" key="4">
    <source>
        <dbReference type="Google" id="ProtNLM"/>
    </source>
</evidence>
<evidence type="ECO:0000313" key="2">
    <source>
        <dbReference type="EMBL" id="MBO0450952.1"/>
    </source>
</evidence>
<name>A0ABS3HBX2_9ENTE</name>